<feature type="transmembrane region" description="Helical" evidence="6">
    <location>
        <begin position="41"/>
        <end position="61"/>
    </location>
</feature>
<sequence length="279" mass="28617">MSATTTTPRTAKTTTTSTAGTHALTDTATLLRRNLRHTLRYPSMTLGSVFGPVIMLLLFVGVLGRTLGAGLAAGGGQAGGYIAYIAPGIIITAVASGSMATAVAVCVDMTEGIVDRFRTMPIARVSILSAHVINSMITTVASTASVIAVAVLLGFRPTAGPAAWAGAAGLLLLLTFALTWLAVAIGLVSATPEAASNSPLLIVFLPFVGSAFAPAGSMPAGIRQFAEYQPFTPVIETVRGLLMGTPVGHNGVIAIAWCVVIALTGYFWARAGFRTGRAR</sequence>
<dbReference type="GO" id="GO:0046677">
    <property type="term" value="P:response to antibiotic"/>
    <property type="evidence" value="ECO:0007669"/>
    <property type="project" value="UniProtKB-KW"/>
</dbReference>
<name>A0AAU2JT79_9ACTN</name>
<feature type="transmembrane region" description="Helical" evidence="6">
    <location>
        <begin position="251"/>
        <end position="269"/>
    </location>
</feature>
<keyword evidence="4 6" id="KW-0472">Membrane</keyword>
<organism evidence="8">
    <name type="scientific">Streptomyces sp. NBC_00049</name>
    <dbReference type="NCBI Taxonomy" id="2903617"/>
    <lineage>
        <taxon>Bacteria</taxon>
        <taxon>Bacillati</taxon>
        <taxon>Actinomycetota</taxon>
        <taxon>Actinomycetes</taxon>
        <taxon>Kitasatosporales</taxon>
        <taxon>Streptomycetaceae</taxon>
        <taxon>Streptomyces</taxon>
    </lineage>
</organism>
<evidence type="ECO:0000256" key="3">
    <source>
        <dbReference type="ARBA" id="ARBA00022989"/>
    </source>
</evidence>
<dbReference type="EMBL" id="CP108264">
    <property type="protein sequence ID" value="WTU74678.1"/>
    <property type="molecule type" value="Genomic_DNA"/>
</dbReference>
<evidence type="ECO:0000256" key="2">
    <source>
        <dbReference type="ARBA" id="ARBA00022692"/>
    </source>
</evidence>
<dbReference type="Pfam" id="PF01061">
    <property type="entry name" value="ABC2_membrane"/>
    <property type="match status" value="1"/>
</dbReference>
<proteinExistence type="inferred from homology"/>
<comment type="subcellular location">
    <subcellularLocation>
        <location evidence="6">Cell membrane</location>
        <topology evidence="6">Multi-pass membrane protein</topology>
    </subcellularLocation>
    <subcellularLocation>
        <location evidence="1">Membrane</location>
        <topology evidence="1">Multi-pass membrane protein</topology>
    </subcellularLocation>
</comment>
<feature type="domain" description="ABC transmembrane type-2" evidence="7">
    <location>
        <begin position="43"/>
        <end position="276"/>
    </location>
</feature>
<evidence type="ECO:0000259" key="7">
    <source>
        <dbReference type="PROSITE" id="PS51012"/>
    </source>
</evidence>
<keyword evidence="6" id="KW-1003">Cell membrane</keyword>
<reference evidence="8" key="1">
    <citation type="submission" date="2022-10" db="EMBL/GenBank/DDBJ databases">
        <title>The complete genomes of actinobacterial strains from the NBC collection.</title>
        <authorList>
            <person name="Joergensen T.S."/>
            <person name="Alvarez Arevalo M."/>
            <person name="Sterndorff E.B."/>
            <person name="Faurdal D."/>
            <person name="Vuksanovic O."/>
            <person name="Mourched A.-S."/>
            <person name="Charusanti P."/>
            <person name="Shaw S."/>
            <person name="Blin K."/>
            <person name="Weber T."/>
        </authorList>
    </citation>
    <scope>NUCLEOTIDE SEQUENCE</scope>
    <source>
        <strain evidence="8">NBC_00049</strain>
    </source>
</reference>
<dbReference type="PANTHER" id="PTHR43229">
    <property type="entry name" value="NODULATION PROTEIN J"/>
    <property type="match status" value="1"/>
</dbReference>
<keyword evidence="2 6" id="KW-0812">Transmembrane</keyword>
<feature type="transmembrane region" description="Helical" evidence="6">
    <location>
        <begin position="128"/>
        <end position="155"/>
    </location>
</feature>
<comment type="similarity">
    <text evidence="6">Belongs to the ABC-2 integral membrane protein family.</text>
</comment>
<evidence type="ECO:0000256" key="1">
    <source>
        <dbReference type="ARBA" id="ARBA00004141"/>
    </source>
</evidence>
<keyword evidence="3 6" id="KW-1133">Transmembrane helix</keyword>
<protein>
    <recommendedName>
        <fullName evidence="6">Transport permease protein</fullName>
    </recommendedName>
</protein>
<accession>A0AAU2JT79</accession>
<dbReference type="GO" id="GO:0140359">
    <property type="term" value="F:ABC-type transporter activity"/>
    <property type="evidence" value="ECO:0007669"/>
    <property type="project" value="InterPro"/>
</dbReference>
<evidence type="ECO:0000313" key="8">
    <source>
        <dbReference type="EMBL" id="WTU74678.1"/>
    </source>
</evidence>
<feature type="transmembrane region" description="Helical" evidence="6">
    <location>
        <begin position="161"/>
        <end position="188"/>
    </location>
</feature>
<evidence type="ECO:0000256" key="5">
    <source>
        <dbReference type="ARBA" id="ARBA00023251"/>
    </source>
</evidence>
<dbReference type="InterPro" id="IPR051784">
    <property type="entry name" value="Nod_factor_ABC_transporter"/>
</dbReference>
<dbReference type="PANTHER" id="PTHR43229:SF2">
    <property type="entry name" value="NODULATION PROTEIN J"/>
    <property type="match status" value="1"/>
</dbReference>
<dbReference type="InterPro" id="IPR000412">
    <property type="entry name" value="ABC_2_transport"/>
</dbReference>
<dbReference type="AlphaFoldDB" id="A0AAU2JT79"/>
<evidence type="ECO:0000256" key="6">
    <source>
        <dbReference type="RuleBase" id="RU361157"/>
    </source>
</evidence>
<feature type="transmembrane region" description="Helical" evidence="6">
    <location>
        <begin position="200"/>
        <end position="222"/>
    </location>
</feature>
<keyword evidence="6" id="KW-0813">Transport</keyword>
<dbReference type="InterPro" id="IPR047817">
    <property type="entry name" value="ABC2_TM_bact-type"/>
</dbReference>
<feature type="transmembrane region" description="Helical" evidence="6">
    <location>
        <begin position="81"/>
        <end position="107"/>
    </location>
</feature>
<keyword evidence="5" id="KW-0046">Antibiotic resistance</keyword>
<dbReference type="PIRSF" id="PIRSF006648">
    <property type="entry name" value="DrrB"/>
    <property type="match status" value="1"/>
</dbReference>
<dbReference type="InterPro" id="IPR013525">
    <property type="entry name" value="ABC2_TM"/>
</dbReference>
<dbReference type="GO" id="GO:0043190">
    <property type="term" value="C:ATP-binding cassette (ABC) transporter complex"/>
    <property type="evidence" value="ECO:0007669"/>
    <property type="project" value="InterPro"/>
</dbReference>
<dbReference type="PROSITE" id="PS51012">
    <property type="entry name" value="ABC_TM2"/>
    <property type="match status" value="1"/>
</dbReference>
<gene>
    <name evidence="8" type="ORF">OG327_15920</name>
</gene>
<evidence type="ECO:0000256" key="4">
    <source>
        <dbReference type="ARBA" id="ARBA00023136"/>
    </source>
</evidence>